<dbReference type="EMBL" id="BDDM01000215">
    <property type="protein sequence ID" value="GAT78454.1"/>
    <property type="molecule type" value="Genomic_DNA"/>
</dbReference>
<gene>
    <name evidence="1" type="primary">nuoJ</name>
    <name evidence="1" type="ORF">EHRUM3_06770</name>
</gene>
<comment type="caution">
    <text evidence="1">The sequence shown here is derived from an EMBL/GenBank/DDBJ whole genome shotgun (WGS) entry which is preliminary data.</text>
</comment>
<reference evidence="2" key="1">
    <citation type="submission" date="2016-05" db="EMBL/GenBank/DDBJ databases">
        <title>Draft genome sequences of four strains of Ehrlichia ruminantium, a tick-borne pathogen of ruminants, isolated from Zimbabwe, The Gambia and Ghana.</title>
        <authorList>
            <person name="Nakao R."/>
            <person name="Jongejan F."/>
            <person name="Sugimoto C."/>
        </authorList>
    </citation>
    <scope>NUCLEOTIDE SEQUENCE [LARGE SCALE GENOMIC DNA]</scope>
    <source>
        <strain evidence="2">Pokoase 417</strain>
    </source>
</reference>
<proteinExistence type="predicted"/>
<name>A0A170SXQ5_EHRRU</name>
<sequence length="40" mass="4613">MRDKGNNIRRQSPDVQISRSPFVKYVDVKVRGGISYEDSD</sequence>
<organism evidence="1 2">
    <name type="scientific">Ehrlichia ruminantium</name>
    <name type="common">heartwater rickettsia</name>
    <name type="synonym">Cowdria ruminantium</name>
    <dbReference type="NCBI Taxonomy" id="779"/>
    <lineage>
        <taxon>Bacteria</taxon>
        <taxon>Pseudomonadati</taxon>
        <taxon>Pseudomonadota</taxon>
        <taxon>Alphaproteobacteria</taxon>
        <taxon>Rickettsiales</taxon>
        <taxon>Anaplasmataceae</taxon>
        <taxon>Ehrlichia</taxon>
    </lineage>
</organism>
<protein>
    <submittedName>
        <fullName evidence="1">NADH-quinone oxidoreductase chain J</fullName>
    </submittedName>
</protein>
<dbReference type="RefSeq" id="WP_269084317.1">
    <property type="nucleotide sequence ID" value="NZ_BDDM01000215.1"/>
</dbReference>
<evidence type="ECO:0000313" key="1">
    <source>
        <dbReference type="EMBL" id="GAT78454.1"/>
    </source>
</evidence>
<dbReference type="AlphaFoldDB" id="A0A170SXQ5"/>
<dbReference type="Proteomes" id="UP000092731">
    <property type="component" value="Unassembled WGS sequence"/>
</dbReference>
<evidence type="ECO:0000313" key="2">
    <source>
        <dbReference type="Proteomes" id="UP000092731"/>
    </source>
</evidence>
<accession>A0A170SXQ5</accession>